<keyword evidence="3 11" id="KW-0328">Glycosyltransferase</keyword>
<sequence>MSLCIAVMRRRMNSLRFLIFTFGACFVCIIMVFQYVQFIRVTTRFQLPITCNESSLNTYQVLVSSSFETVSPKLKTNKETTDDISDFPEPIFPIMLWNKYILNNPDLCNMAANISILILVKTDPLNFERRKIIRDTWSNYTYFQHLGIIRTLFLMGKVQKAEVQQNISREFDDHLDILQGDFLDTYRNLTNKGVMGLRWITENCMQAKMVVEVDDDIILDTYNLLQIVYPKYQTKIRYILCNIFMDGNAPIVRDVKHKWYVKDSELKSIGLLDKKIYPPYCSGFTVILATDLIPAMFGIAHVTQFFWVDDVYMYGLLPMKAGRIDYYSLASNYTFNYQDAMKCFSSTSTCNILSVAESKTHEMRSVWTSIESYHSKQQIPQKVK</sequence>
<accession>A0ABD3V4P8</accession>
<keyword evidence="13" id="KW-1185">Reference proteome</keyword>
<keyword evidence="4" id="KW-0808">Transferase</keyword>
<comment type="caution">
    <text evidence="12">The sequence shown here is derived from an EMBL/GenBank/DDBJ whole genome shotgun (WGS) entry which is preliminary data.</text>
</comment>
<name>A0ABD3V4P8_SINWO</name>
<dbReference type="Gene3D" id="3.90.550.50">
    <property type="match status" value="1"/>
</dbReference>
<dbReference type="EC" id="2.4.1.-" evidence="11"/>
<keyword evidence="5 11" id="KW-0812">Transmembrane</keyword>
<dbReference type="GO" id="GO:0016757">
    <property type="term" value="F:glycosyltransferase activity"/>
    <property type="evidence" value="ECO:0007669"/>
    <property type="project" value="UniProtKB-KW"/>
</dbReference>
<evidence type="ECO:0000256" key="7">
    <source>
        <dbReference type="ARBA" id="ARBA00022989"/>
    </source>
</evidence>
<dbReference type="EMBL" id="JBJQND010000013">
    <property type="protein sequence ID" value="KAL3856626.1"/>
    <property type="molecule type" value="Genomic_DNA"/>
</dbReference>
<evidence type="ECO:0000256" key="11">
    <source>
        <dbReference type="RuleBase" id="RU363063"/>
    </source>
</evidence>
<keyword evidence="6 11" id="KW-0735">Signal-anchor</keyword>
<feature type="transmembrane region" description="Helical" evidence="11">
    <location>
        <begin position="17"/>
        <end position="36"/>
    </location>
</feature>
<organism evidence="12 13">
    <name type="scientific">Sinanodonta woodiana</name>
    <name type="common">Chinese pond mussel</name>
    <name type="synonym">Anodonta woodiana</name>
    <dbReference type="NCBI Taxonomy" id="1069815"/>
    <lineage>
        <taxon>Eukaryota</taxon>
        <taxon>Metazoa</taxon>
        <taxon>Spiralia</taxon>
        <taxon>Lophotrochozoa</taxon>
        <taxon>Mollusca</taxon>
        <taxon>Bivalvia</taxon>
        <taxon>Autobranchia</taxon>
        <taxon>Heteroconchia</taxon>
        <taxon>Palaeoheterodonta</taxon>
        <taxon>Unionida</taxon>
        <taxon>Unionoidea</taxon>
        <taxon>Unionidae</taxon>
        <taxon>Unioninae</taxon>
        <taxon>Sinanodonta</taxon>
    </lineage>
</organism>
<evidence type="ECO:0000256" key="1">
    <source>
        <dbReference type="ARBA" id="ARBA00004323"/>
    </source>
</evidence>
<dbReference type="Proteomes" id="UP001634394">
    <property type="component" value="Unassembled WGS sequence"/>
</dbReference>
<dbReference type="PANTHER" id="PTHR11214:SF364">
    <property type="entry name" value="HEXOSYLTRANSFERASE"/>
    <property type="match status" value="1"/>
</dbReference>
<dbReference type="PANTHER" id="PTHR11214">
    <property type="entry name" value="BETA-1,3-N-ACETYLGLUCOSAMINYLTRANSFERASE"/>
    <property type="match status" value="1"/>
</dbReference>
<evidence type="ECO:0000256" key="2">
    <source>
        <dbReference type="ARBA" id="ARBA00008661"/>
    </source>
</evidence>
<comment type="subcellular location">
    <subcellularLocation>
        <location evidence="1 11">Golgi apparatus membrane</location>
        <topology evidence="1 11">Single-pass type II membrane protein</topology>
    </subcellularLocation>
</comment>
<gene>
    <name evidence="12" type="ORF">ACJMK2_011361</name>
</gene>
<keyword evidence="8 11" id="KW-0333">Golgi apparatus</keyword>
<evidence type="ECO:0000256" key="6">
    <source>
        <dbReference type="ARBA" id="ARBA00022968"/>
    </source>
</evidence>
<keyword evidence="7 11" id="KW-1133">Transmembrane helix</keyword>
<reference evidence="12 13" key="1">
    <citation type="submission" date="2024-11" db="EMBL/GenBank/DDBJ databases">
        <title>Chromosome-level genome assembly of the freshwater bivalve Anodonta woodiana.</title>
        <authorList>
            <person name="Chen X."/>
        </authorList>
    </citation>
    <scope>NUCLEOTIDE SEQUENCE [LARGE SCALE GENOMIC DNA]</scope>
    <source>
        <strain evidence="12">MN2024</strain>
        <tissue evidence="12">Gills</tissue>
    </source>
</reference>
<dbReference type="InterPro" id="IPR002659">
    <property type="entry name" value="Glyco_trans_31"/>
</dbReference>
<evidence type="ECO:0000256" key="8">
    <source>
        <dbReference type="ARBA" id="ARBA00023034"/>
    </source>
</evidence>
<evidence type="ECO:0000256" key="3">
    <source>
        <dbReference type="ARBA" id="ARBA00022676"/>
    </source>
</evidence>
<evidence type="ECO:0000256" key="4">
    <source>
        <dbReference type="ARBA" id="ARBA00022679"/>
    </source>
</evidence>
<evidence type="ECO:0000256" key="9">
    <source>
        <dbReference type="ARBA" id="ARBA00023136"/>
    </source>
</evidence>
<keyword evidence="10" id="KW-0325">Glycoprotein</keyword>
<proteinExistence type="inferred from homology"/>
<keyword evidence="9 11" id="KW-0472">Membrane</keyword>
<dbReference type="FunFam" id="3.90.550.50:FF:000001">
    <property type="entry name" value="Hexosyltransferase"/>
    <property type="match status" value="1"/>
</dbReference>
<evidence type="ECO:0000313" key="13">
    <source>
        <dbReference type="Proteomes" id="UP001634394"/>
    </source>
</evidence>
<evidence type="ECO:0000313" key="12">
    <source>
        <dbReference type="EMBL" id="KAL3856626.1"/>
    </source>
</evidence>
<comment type="similarity">
    <text evidence="2 11">Belongs to the glycosyltransferase 31 family.</text>
</comment>
<dbReference type="AlphaFoldDB" id="A0ABD3V4P8"/>
<dbReference type="GO" id="GO:0000139">
    <property type="term" value="C:Golgi membrane"/>
    <property type="evidence" value="ECO:0007669"/>
    <property type="project" value="UniProtKB-SubCell"/>
</dbReference>
<evidence type="ECO:0000256" key="5">
    <source>
        <dbReference type="ARBA" id="ARBA00022692"/>
    </source>
</evidence>
<evidence type="ECO:0000256" key="10">
    <source>
        <dbReference type="ARBA" id="ARBA00023180"/>
    </source>
</evidence>
<dbReference type="Pfam" id="PF01762">
    <property type="entry name" value="Galactosyl_T"/>
    <property type="match status" value="1"/>
</dbReference>
<protein>
    <recommendedName>
        <fullName evidence="11">Hexosyltransferase</fullName>
        <ecNumber evidence="11">2.4.1.-</ecNumber>
    </recommendedName>
</protein>